<dbReference type="Proteomes" id="UP000045840">
    <property type="component" value="Unassembled WGS sequence"/>
</dbReference>
<reference evidence="1" key="1">
    <citation type="submission" date="2015-03" db="EMBL/GenBank/DDBJ databases">
        <authorList>
            <person name="Murphy D."/>
        </authorList>
    </citation>
    <scope>NUCLEOTIDE SEQUENCE [LARGE SCALE GENOMIC DNA]</scope>
    <source>
        <strain evidence="1">A125KOH2</strain>
    </source>
</reference>
<dbReference type="SUPFAM" id="SSF52266">
    <property type="entry name" value="SGNH hydrolase"/>
    <property type="match status" value="1"/>
</dbReference>
<keyword evidence="3" id="KW-1185">Reference proteome</keyword>
<proteinExistence type="predicted"/>
<evidence type="ECO:0000313" key="1">
    <source>
        <dbReference type="EMBL" id="CNH73447.1"/>
    </source>
</evidence>
<dbReference type="STRING" id="1288385.ERS137968_03141"/>
<dbReference type="EMBL" id="CWJL01000017">
    <property type="protein sequence ID" value="CRY68043.1"/>
    <property type="molecule type" value="Genomic_DNA"/>
</dbReference>
<reference evidence="2 3" key="2">
    <citation type="submission" date="2015-03" db="EMBL/GenBank/DDBJ databases">
        <authorList>
            <consortium name="Pathogen Informatics"/>
            <person name="Murphy D."/>
        </authorList>
    </citation>
    <scope>NUCLEOTIDE SEQUENCE [LARGE SCALE GENOMIC DNA]</scope>
    <source>
        <strain evidence="2">Type strain: CIP110230</strain>
        <strain evidence="3">type strain: CIP110230</strain>
    </source>
</reference>
<sequence>MQTFDYCDAIKNTLKSSLIALTCAGGLIWLNQQSLNQYWELHFHRESPWSKNSSLLWGQGAKIMVAAESAKLVFISQLFTSSPGAGDGGRPAVSVEESFVVPKSLTIAVSELNSPANDRQLSRWLTVHRPISVTEQVKFEPRSRPSHLYNEQGKALLPAGKKVLLIGDSMMEGVAPRVVKALKDNHATTGVNLSKRSTGLAYPGFFNWPATTEKALEQDPDIGLLVVFLGPNDPWAMPVEKGKPFVKFRSEVWEAEYRKRIRQILTLAEQRSIQVIWLSPPNMRKTKLNADMAWLGTLYTSEVQDMGGIAINVNSLFGHQNDTYIQTMTVNGKVTVVRANDGIHYTPAGEKYIANAIIENIHFLSQRNKDIDEG</sequence>
<gene>
    <name evidence="1" type="ORF">ERS008529_01989</name>
    <name evidence="2" type="ORF">ERS137968_03141</name>
</gene>
<dbReference type="CDD" id="cd01829">
    <property type="entry name" value="SGNH_hydrolase_peri2"/>
    <property type="match status" value="1"/>
</dbReference>
<protein>
    <recommendedName>
        <fullName evidence="5">Periplasmic protein</fullName>
    </recommendedName>
</protein>
<evidence type="ECO:0000313" key="2">
    <source>
        <dbReference type="EMBL" id="CRY68043.1"/>
    </source>
</evidence>
<dbReference type="Gene3D" id="3.40.50.1110">
    <property type="entry name" value="SGNH hydrolase"/>
    <property type="match status" value="1"/>
</dbReference>
<dbReference type="OrthoDB" id="445620at2"/>
<name>A0A0T9PMV3_9GAMM</name>
<dbReference type="InterPro" id="IPR007407">
    <property type="entry name" value="DUF459"/>
</dbReference>
<reference evidence="4" key="3">
    <citation type="submission" date="2015-03" db="EMBL/GenBank/DDBJ databases">
        <authorList>
            <consortium name="Pathogen Informatics"/>
        </authorList>
    </citation>
    <scope>NUCLEOTIDE SEQUENCE [LARGE SCALE GENOMIC DNA]</scope>
    <source>
        <strain evidence="4">A125KOH2</strain>
    </source>
</reference>
<dbReference type="EMBL" id="CQAZ01000015">
    <property type="protein sequence ID" value="CNH73447.1"/>
    <property type="molecule type" value="Genomic_DNA"/>
</dbReference>
<organism evidence="1 4">
    <name type="scientific">Yersinia pekkanenii</name>
    <dbReference type="NCBI Taxonomy" id="1288385"/>
    <lineage>
        <taxon>Bacteria</taxon>
        <taxon>Pseudomonadati</taxon>
        <taxon>Pseudomonadota</taxon>
        <taxon>Gammaproteobacteria</taxon>
        <taxon>Enterobacterales</taxon>
        <taxon>Yersiniaceae</taxon>
        <taxon>Yersinia</taxon>
    </lineage>
</organism>
<dbReference type="GO" id="GO:0016788">
    <property type="term" value="F:hydrolase activity, acting on ester bonds"/>
    <property type="evidence" value="ECO:0007669"/>
    <property type="project" value="UniProtKB-ARBA"/>
</dbReference>
<dbReference type="AlphaFoldDB" id="A0A0T9PMV3"/>
<evidence type="ECO:0000313" key="4">
    <source>
        <dbReference type="Proteomes" id="UP000045840"/>
    </source>
</evidence>
<accession>A0A0T9PMV3</accession>
<evidence type="ECO:0008006" key="5">
    <source>
        <dbReference type="Google" id="ProtNLM"/>
    </source>
</evidence>
<dbReference type="Proteomes" id="UP000044625">
    <property type="component" value="Unassembled WGS sequence"/>
</dbReference>
<dbReference type="Pfam" id="PF04311">
    <property type="entry name" value="DUF459"/>
    <property type="match status" value="1"/>
</dbReference>
<dbReference type="InterPro" id="IPR036514">
    <property type="entry name" value="SGNH_hydro_sf"/>
</dbReference>
<dbReference type="RefSeq" id="WP_049612758.1">
    <property type="nucleotide sequence ID" value="NZ_CAWMMU010000017.1"/>
</dbReference>
<evidence type="ECO:0000313" key="3">
    <source>
        <dbReference type="Proteomes" id="UP000044625"/>
    </source>
</evidence>